<proteinExistence type="predicted"/>
<reference evidence="1" key="2">
    <citation type="journal article" date="2016" name="Fungal Biol.">
        <title>Ochratoxin A production by Penicillium thymicola.</title>
        <authorList>
            <person name="Nguyen H.D.T."/>
            <person name="McMullin D.R."/>
            <person name="Ponomareva E."/>
            <person name="Riley R."/>
            <person name="Pomraning K.R."/>
            <person name="Baker S.E."/>
            <person name="Seifert K.A."/>
        </authorList>
    </citation>
    <scope>NUCLEOTIDE SEQUENCE</scope>
    <source>
        <strain evidence="1">DAOM 180753</strain>
    </source>
</reference>
<dbReference type="EMBL" id="LACB01000198">
    <property type="protein sequence ID" value="KAJ9486660.1"/>
    <property type="molecule type" value="Genomic_DNA"/>
</dbReference>
<protein>
    <submittedName>
        <fullName evidence="1">Uncharacterized protein</fullName>
    </submittedName>
</protein>
<accession>A0AAI9X7E8</accession>
<evidence type="ECO:0000313" key="1">
    <source>
        <dbReference type="EMBL" id="KAJ9486660.1"/>
    </source>
</evidence>
<comment type="caution">
    <text evidence="1">The sequence shown here is derived from an EMBL/GenBank/DDBJ whole genome shotgun (WGS) entry which is preliminary data.</text>
</comment>
<reference evidence="1" key="1">
    <citation type="submission" date="2015-06" db="EMBL/GenBank/DDBJ databases">
        <authorList>
            <person name="Nguyen H."/>
        </authorList>
    </citation>
    <scope>NUCLEOTIDE SEQUENCE</scope>
    <source>
        <strain evidence="1">DAOM 180753</strain>
    </source>
</reference>
<sequence length="75" mass="8180">MQGDRCRREIGRHVLRGYFEGTSRQDGNATSIHAQCGVGVQPGGVICSRGGMKVDQGQNRDALGSIQWSNENGYR</sequence>
<organism evidence="1 2">
    <name type="scientific">Penicillium thymicola</name>
    <dbReference type="NCBI Taxonomy" id="293382"/>
    <lineage>
        <taxon>Eukaryota</taxon>
        <taxon>Fungi</taxon>
        <taxon>Dikarya</taxon>
        <taxon>Ascomycota</taxon>
        <taxon>Pezizomycotina</taxon>
        <taxon>Eurotiomycetes</taxon>
        <taxon>Eurotiomycetidae</taxon>
        <taxon>Eurotiales</taxon>
        <taxon>Aspergillaceae</taxon>
        <taxon>Penicillium</taxon>
    </lineage>
</organism>
<gene>
    <name evidence="1" type="ORF">VN97_g6691</name>
</gene>
<evidence type="ECO:0000313" key="2">
    <source>
        <dbReference type="Proteomes" id="UP001227192"/>
    </source>
</evidence>
<keyword evidence="2" id="KW-1185">Reference proteome</keyword>
<name>A0AAI9X7E8_PENTH</name>
<dbReference type="AlphaFoldDB" id="A0AAI9X7E8"/>
<dbReference type="Proteomes" id="UP001227192">
    <property type="component" value="Unassembled WGS sequence"/>
</dbReference>